<gene>
    <name evidence="3" type="ORF">Pmar_PMAR018208</name>
</gene>
<keyword evidence="4" id="KW-1185">Reference proteome</keyword>
<evidence type="ECO:0000256" key="1">
    <source>
        <dbReference type="SAM" id="MobiDB-lite"/>
    </source>
</evidence>
<dbReference type="GeneID" id="9038770"/>
<feature type="region of interest" description="Disordered" evidence="1">
    <location>
        <begin position="343"/>
        <end position="373"/>
    </location>
</feature>
<proteinExistence type="predicted"/>
<organism evidence="4">
    <name type="scientific">Perkinsus marinus (strain ATCC 50983 / TXsc)</name>
    <dbReference type="NCBI Taxonomy" id="423536"/>
    <lineage>
        <taxon>Eukaryota</taxon>
        <taxon>Sar</taxon>
        <taxon>Alveolata</taxon>
        <taxon>Perkinsozoa</taxon>
        <taxon>Perkinsea</taxon>
        <taxon>Perkinsida</taxon>
        <taxon>Perkinsidae</taxon>
        <taxon>Perkinsus</taxon>
    </lineage>
</organism>
<name>C5KZ57_PERM5</name>
<keyword evidence="2" id="KW-0472">Membrane</keyword>
<keyword evidence="2" id="KW-1133">Transmembrane helix</keyword>
<feature type="transmembrane region" description="Helical" evidence="2">
    <location>
        <begin position="295"/>
        <end position="313"/>
    </location>
</feature>
<reference evidence="3 4" key="1">
    <citation type="submission" date="2008-07" db="EMBL/GenBank/DDBJ databases">
        <authorList>
            <person name="El-Sayed N."/>
            <person name="Caler E."/>
            <person name="Inman J."/>
            <person name="Amedeo P."/>
            <person name="Hass B."/>
            <person name="Wortman J."/>
        </authorList>
    </citation>
    <scope>NUCLEOTIDE SEQUENCE [LARGE SCALE GENOMIC DNA]</scope>
    <source>
        <strain evidence="4">ATCC 50983 / TXsc</strain>
    </source>
</reference>
<dbReference type="OrthoDB" id="550424at2759"/>
<protein>
    <submittedName>
        <fullName evidence="3">Uncharacterized protein</fullName>
    </submittedName>
</protein>
<dbReference type="Proteomes" id="UP000007800">
    <property type="component" value="Unassembled WGS sequence"/>
</dbReference>
<feature type="compositionally biased region" description="Pro residues" evidence="1">
    <location>
        <begin position="353"/>
        <end position="365"/>
    </location>
</feature>
<keyword evidence="2" id="KW-0812">Transmembrane</keyword>
<evidence type="ECO:0000256" key="2">
    <source>
        <dbReference type="SAM" id="Phobius"/>
    </source>
</evidence>
<evidence type="ECO:0000313" key="4">
    <source>
        <dbReference type="Proteomes" id="UP000007800"/>
    </source>
</evidence>
<accession>C5KZ57</accession>
<dbReference type="EMBL" id="GG677709">
    <property type="protein sequence ID" value="EER10207.1"/>
    <property type="molecule type" value="Genomic_DNA"/>
</dbReference>
<dbReference type="AlphaFoldDB" id="C5KZ57"/>
<sequence>MIFTPIQSLRGVVTPAMVRACMARPVGGYLRGAWPSARFFQSEPSKSHQGGGGPDLVFEGPSLQGVLDESARKFYMGLGMECCGIASYTVMWAETINPGATAMLLFLLCTQLAFSVKSQSLLEYAATVKNVTRMYAQKLPGGGAADYEGAWRLFIETDAMKRRVDLEPRGSLPRGDAAAGRVSFDQLVRLGALEFDVDAKGAVVHDRDTLDKLAPSVFAKAGQQRFVASESELVITQEEVETTRTIDDSFAPNVRLSELTTKQLEEALAKRPGALGGQNIKAVPSRVLLNKASDTLFYGGGFILAGAVLLGLFGGSTEEYLKRAEEEHNRMMSSRMMTPFNSQQPQQFYGGYAPPPPGTTPPPLQGYPTRGQF</sequence>
<dbReference type="InParanoid" id="C5KZ57"/>
<dbReference type="RefSeq" id="XP_002778412.1">
    <property type="nucleotide sequence ID" value="XM_002778366.1"/>
</dbReference>
<evidence type="ECO:0000313" key="3">
    <source>
        <dbReference type="EMBL" id="EER10207.1"/>
    </source>
</evidence>
<feature type="compositionally biased region" description="Low complexity" evidence="1">
    <location>
        <begin position="343"/>
        <end position="352"/>
    </location>
</feature>